<organism evidence="6 7">
    <name type="scientific">Rhizobium halophytocola</name>
    <dbReference type="NCBI Taxonomy" id="735519"/>
    <lineage>
        <taxon>Bacteria</taxon>
        <taxon>Pseudomonadati</taxon>
        <taxon>Pseudomonadota</taxon>
        <taxon>Alphaproteobacteria</taxon>
        <taxon>Hyphomicrobiales</taxon>
        <taxon>Rhizobiaceae</taxon>
        <taxon>Rhizobium/Agrobacterium group</taxon>
        <taxon>Rhizobium</taxon>
    </lineage>
</organism>
<evidence type="ECO:0000313" key="6">
    <source>
        <dbReference type="EMBL" id="MBP1849612.1"/>
    </source>
</evidence>
<dbReference type="SUPFAM" id="SSF48008">
    <property type="entry name" value="GntR ligand-binding domain-like"/>
    <property type="match status" value="1"/>
</dbReference>
<dbReference type="SMART" id="SM00345">
    <property type="entry name" value="HTH_GNTR"/>
    <property type="match status" value="1"/>
</dbReference>
<evidence type="ECO:0000256" key="4">
    <source>
        <dbReference type="SAM" id="MobiDB-lite"/>
    </source>
</evidence>
<dbReference type="EMBL" id="JAGGJU010000002">
    <property type="protein sequence ID" value="MBP1849612.1"/>
    <property type="molecule type" value="Genomic_DNA"/>
</dbReference>
<comment type="caution">
    <text evidence="6">The sequence shown here is derived from an EMBL/GenBank/DDBJ whole genome shotgun (WGS) entry which is preliminary data.</text>
</comment>
<dbReference type="SMART" id="SM00895">
    <property type="entry name" value="FCD"/>
    <property type="match status" value="1"/>
</dbReference>
<keyword evidence="1" id="KW-0805">Transcription regulation</keyword>
<dbReference type="Gene3D" id="1.20.120.530">
    <property type="entry name" value="GntR ligand-binding domain-like"/>
    <property type="match status" value="1"/>
</dbReference>
<evidence type="ECO:0000256" key="3">
    <source>
        <dbReference type="ARBA" id="ARBA00023163"/>
    </source>
</evidence>
<dbReference type="InterPro" id="IPR036388">
    <property type="entry name" value="WH-like_DNA-bd_sf"/>
</dbReference>
<accession>A0ABS4DV98</accession>
<dbReference type="PROSITE" id="PS50949">
    <property type="entry name" value="HTH_GNTR"/>
    <property type="match status" value="1"/>
</dbReference>
<dbReference type="InterPro" id="IPR036390">
    <property type="entry name" value="WH_DNA-bd_sf"/>
</dbReference>
<reference evidence="6 7" key="1">
    <citation type="submission" date="2021-03" db="EMBL/GenBank/DDBJ databases">
        <title>Genomic Encyclopedia of Type Strains, Phase IV (KMG-IV): sequencing the most valuable type-strain genomes for metagenomic binning, comparative biology and taxonomic classification.</title>
        <authorList>
            <person name="Goeker M."/>
        </authorList>
    </citation>
    <scope>NUCLEOTIDE SEQUENCE [LARGE SCALE GENOMIC DNA]</scope>
    <source>
        <strain evidence="6 7">DSM 21600</strain>
    </source>
</reference>
<dbReference type="InterPro" id="IPR000524">
    <property type="entry name" value="Tscrpt_reg_HTH_GntR"/>
</dbReference>
<keyword evidence="2 6" id="KW-0238">DNA-binding</keyword>
<dbReference type="Pfam" id="PF00392">
    <property type="entry name" value="GntR"/>
    <property type="match status" value="1"/>
</dbReference>
<dbReference type="RefSeq" id="WP_209942823.1">
    <property type="nucleotide sequence ID" value="NZ_JAGGJU010000002.1"/>
</dbReference>
<dbReference type="SUPFAM" id="SSF46785">
    <property type="entry name" value="Winged helix' DNA-binding domain"/>
    <property type="match status" value="1"/>
</dbReference>
<evidence type="ECO:0000256" key="2">
    <source>
        <dbReference type="ARBA" id="ARBA00023125"/>
    </source>
</evidence>
<sequence length="238" mass="26057">MTAATLSLVDSVYAALRQRLQLSEIGLGDRLVDTEVAAEYGTSRMPAREALLRLVAEGFLVGSTRGFIVPDLSREDVADLFELRRQLEPRAAAAAARDLTPEAKAALDGAMAVIREAHEVSDSAAMVRANLDFRNAWTGCLTNRRLAIAISGHMDCFQAIRLQTFDDFATRRGYVAALGRLHEALVARDSLAAGDRMTLFLFTAEAAYLTALDEMQREAAEQTRSAGRHRSGSRKTRQ</sequence>
<proteinExistence type="predicted"/>
<dbReference type="InterPro" id="IPR008920">
    <property type="entry name" value="TF_FadR/GntR_C"/>
</dbReference>
<evidence type="ECO:0000313" key="7">
    <source>
        <dbReference type="Proteomes" id="UP000759443"/>
    </source>
</evidence>
<feature type="compositionally biased region" description="Basic residues" evidence="4">
    <location>
        <begin position="226"/>
        <end position="238"/>
    </location>
</feature>
<feature type="region of interest" description="Disordered" evidence="4">
    <location>
        <begin position="219"/>
        <end position="238"/>
    </location>
</feature>
<dbReference type="PANTHER" id="PTHR43537">
    <property type="entry name" value="TRANSCRIPTIONAL REGULATOR, GNTR FAMILY"/>
    <property type="match status" value="1"/>
</dbReference>
<dbReference type="Pfam" id="PF07729">
    <property type="entry name" value="FCD"/>
    <property type="match status" value="1"/>
</dbReference>
<feature type="domain" description="HTH gntR-type" evidence="5">
    <location>
        <begin position="6"/>
        <end position="72"/>
    </location>
</feature>
<evidence type="ECO:0000259" key="5">
    <source>
        <dbReference type="PROSITE" id="PS50949"/>
    </source>
</evidence>
<keyword evidence="7" id="KW-1185">Reference proteome</keyword>
<dbReference type="GO" id="GO:0003677">
    <property type="term" value="F:DNA binding"/>
    <property type="evidence" value="ECO:0007669"/>
    <property type="project" value="UniProtKB-KW"/>
</dbReference>
<keyword evidence="3" id="KW-0804">Transcription</keyword>
<protein>
    <submittedName>
        <fullName evidence="6">DNA-binding GntR family transcriptional regulator</fullName>
    </submittedName>
</protein>
<dbReference type="Gene3D" id="1.10.10.10">
    <property type="entry name" value="Winged helix-like DNA-binding domain superfamily/Winged helix DNA-binding domain"/>
    <property type="match status" value="1"/>
</dbReference>
<evidence type="ECO:0000256" key="1">
    <source>
        <dbReference type="ARBA" id="ARBA00023015"/>
    </source>
</evidence>
<dbReference type="Proteomes" id="UP000759443">
    <property type="component" value="Unassembled WGS sequence"/>
</dbReference>
<gene>
    <name evidence="6" type="ORF">J2Z17_001033</name>
</gene>
<name>A0ABS4DV98_9HYPH</name>
<dbReference type="PANTHER" id="PTHR43537:SF45">
    <property type="entry name" value="GNTR FAMILY REGULATORY PROTEIN"/>
    <property type="match status" value="1"/>
</dbReference>
<dbReference type="InterPro" id="IPR011711">
    <property type="entry name" value="GntR_C"/>
</dbReference>